<gene>
    <name evidence="2" type="ORF">JF539_13535</name>
</gene>
<comment type="caution">
    <text evidence="2">The sequence shown here is derived from an EMBL/GenBank/DDBJ whole genome shotgun (WGS) entry which is preliminary data.</text>
</comment>
<evidence type="ECO:0000256" key="1">
    <source>
        <dbReference type="SAM" id="SignalP"/>
    </source>
</evidence>
<evidence type="ECO:0000313" key="2">
    <source>
        <dbReference type="EMBL" id="MBN9671364.1"/>
    </source>
</evidence>
<name>A0A939EGZ7_9HYPH</name>
<reference evidence="2" key="1">
    <citation type="submission" date="2020-12" db="EMBL/GenBank/DDBJ databases">
        <title>Oil enriched cultivation method for isolating marine PHA-producing bacteria.</title>
        <authorList>
            <person name="Zheng W."/>
            <person name="Yu S."/>
            <person name="Huang Y."/>
        </authorList>
    </citation>
    <scope>NUCLEOTIDE SEQUENCE</scope>
    <source>
        <strain evidence="2">SY-2-12</strain>
    </source>
</reference>
<dbReference type="Proteomes" id="UP000664096">
    <property type="component" value="Unassembled WGS sequence"/>
</dbReference>
<protein>
    <recommendedName>
        <fullName evidence="4">Lipoprotein</fullName>
    </recommendedName>
</protein>
<dbReference type="RefSeq" id="WP_207141199.1">
    <property type="nucleotide sequence ID" value="NZ_JAEKJZ010000002.1"/>
</dbReference>
<evidence type="ECO:0008006" key="4">
    <source>
        <dbReference type="Google" id="ProtNLM"/>
    </source>
</evidence>
<dbReference type="AlphaFoldDB" id="A0A939EGZ7"/>
<feature type="signal peptide" evidence="1">
    <location>
        <begin position="1"/>
        <end position="27"/>
    </location>
</feature>
<dbReference type="PROSITE" id="PS51257">
    <property type="entry name" value="PROKAR_LIPOPROTEIN"/>
    <property type="match status" value="1"/>
</dbReference>
<organism evidence="2 3">
    <name type="scientific">Roseibium aggregatum</name>
    <dbReference type="NCBI Taxonomy" id="187304"/>
    <lineage>
        <taxon>Bacteria</taxon>
        <taxon>Pseudomonadati</taxon>
        <taxon>Pseudomonadota</taxon>
        <taxon>Alphaproteobacteria</taxon>
        <taxon>Hyphomicrobiales</taxon>
        <taxon>Stappiaceae</taxon>
        <taxon>Roseibium</taxon>
    </lineage>
</organism>
<feature type="chain" id="PRO_5037298299" description="Lipoprotein" evidence="1">
    <location>
        <begin position="28"/>
        <end position="137"/>
    </location>
</feature>
<sequence>MICLKTPQRLLGMAALALLTVSCDRDAAENDTRPCHDLDILTEYKNPDLPAQDKMLVLRQSGFQDKAFILELYAAGTTFDTCNRSSNEPMTQLLVDPEEGALQAIVLKGQDLQLVRQDGDPTPERPIADLSVRVLPD</sequence>
<dbReference type="EMBL" id="JAEKJZ010000002">
    <property type="protein sequence ID" value="MBN9671364.1"/>
    <property type="molecule type" value="Genomic_DNA"/>
</dbReference>
<proteinExistence type="predicted"/>
<evidence type="ECO:0000313" key="3">
    <source>
        <dbReference type="Proteomes" id="UP000664096"/>
    </source>
</evidence>
<accession>A0A939EGZ7</accession>
<keyword evidence="1" id="KW-0732">Signal</keyword>